<protein>
    <recommendedName>
        <fullName evidence="4">FLYWCH-type domain-containing protein</fullName>
    </recommendedName>
</protein>
<keyword evidence="2" id="KW-0863">Zinc-finger</keyword>
<comment type="caution">
    <text evidence="5">The sequence shown here is derived from an EMBL/GenBank/DDBJ whole genome shotgun (WGS) entry which is preliminary data.</text>
</comment>
<dbReference type="InterPro" id="IPR007588">
    <property type="entry name" value="Znf_FLYWCH"/>
</dbReference>
<accession>A0A3M7S7D4</accession>
<gene>
    <name evidence="5" type="ORF">BpHYR1_018914</name>
</gene>
<dbReference type="Pfam" id="PF04500">
    <property type="entry name" value="FLYWCH"/>
    <property type="match status" value="1"/>
</dbReference>
<dbReference type="GO" id="GO:0008270">
    <property type="term" value="F:zinc ion binding"/>
    <property type="evidence" value="ECO:0007669"/>
    <property type="project" value="UniProtKB-KW"/>
</dbReference>
<dbReference type="AlphaFoldDB" id="A0A3M7S7D4"/>
<keyword evidence="1" id="KW-0479">Metal-binding</keyword>
<dbReference type="Proteomes" id="UP000276133">
    <property type="component" value="Unassembled WGS sequence"/>
</dbReference>
<name>A0A3M7S7D4_BRAPC</name>
<dbReference type="EMBL" id="REGN01001929">
    <property type="protein sequence ID" value="RNA31545.1"/>
    <property type="molecule type" value="Genomic_DNA"/>
</dbReference>
<reference evidence="5 6" key="1">
    <citation type="journal article" date="2018" name="Sci. Rep.">
        <title>Genomic signatures of local adaptation to the degree of environmental predictability in rotifers.</title>
        <authorList>
            <person name="Franch-Gras L."/>
            <person name="Hahn C."/>
            <person name="Garcia-Roger E.M."/>
            <person name="Carmona M.J."/>
            <person name="Serra M."/>
            <person name="Gomez A."/>
        </authorList>
    </citation>
    <scope>NUCLEOTIDE SEQUENCE [LARGE SCALE GENOMIC DNA]</scope>
    <source>
        <strain evidence="5">HYR1</strain>
    </source>
</reference>
<organism evidence="5 6">
    <name type="scientific">Brachionus plicatilis</name>
    <name type="common">Marine rotifer</name>
    <name type="synonym">Brachionus muelleri</name>
    <dbReference type="NCBI Taxonomy" id="10195"/>
    <lineage>
        <taxon>Eukaryota</taxon>
        <taxon>Metazoa</taxon>
        <taxon>Spiralia</taxon>
        <taxon>Gnathifera</taxon>
        <taxon>Rotifera</taxon>
        <taxon>Eurotatoria</taxon>
        <taxon>Monogononta</taxon>
        <taxon>Pseudotrocha</taxon>
        <taxon>Ploima</taxon>
        <taxon>Brachionidae</taxon>
        <taxon>Brachionus</taxon>
    </lineage>
</organism>
<dbReference type="Gene3D" id="1.10.10.60">
    <property type="entry name" value="Homeodomain-like"/>
    <property type="match status" value="2"/>
</dbReference>
<evidence type="ECO:0000313" key="5">
    <source>
        <dbReference type="EMBL" id="RNA31545.1"/>
    </source>
</evidence>
<evidence type="ECO:0000256" key="2">
    <source>
        <dbReference type="ARBA" id="ARBA00022771"/>
    </source>
</evidence>
<keyword evidence="6" id="KW-1185">Reference proteome</keyword>
<dbReference type="OrthoDB" id="93990at2759"/>
<feature type="domain" description="FLYWCH-type" evidence="4">
    <location>
        <begin position="133"/>
        <end position="189"/>
    </location>
</feature>
<evidence type="ECO:0000259" key="4">
    <source>
        <dbReference type="Pfam" id="PF04500"/>
    </source>
</evidence>
<evidence type="ECO:0000256" key="1">
    <source>
        <dbReference type="ARBA" id="ARBA00022723"/>
    </source>
</evidence>
<dbReference type="Gene3D" id="2.20.25.240">
    <property type="match status" value="1"/>
</dbReference>
<proteinExistence type="predicted"/>
<evidence type="ECO:0000256" key="3">
    <source>
        <dbReference type="ARBA" id="ARBA00022833"/>
    </source>
</evidence>
<evidence type="ECO:0000313" key="6">
    <source>
        <dbReference type="Proteomes" id="UP000276133"/>
    </source>
</evidence>
<keyword evidence="3" id="KW-0862">Zinc</keyword>
<sequence>MNDLYERFVGLLNLKVDLGFLNLNISTHADLLLSKLDNITLHDNILDNINLHKWLPFTSHKLSIVDYSDTESTDSINDDNVSYELVDLDDVDNVDNVKDVEYYLENELDSFEEESDAGIEDINSKVAFSVTYQDNPKLIYEGYEFMYEKSYKDKIYWRCIFDDPVQCRARIHTNQNHEILKLSKLEHYHQNKENKIVSELFCLEIKSKAAKTKERPRTIIKDCLLNVTIEIIKKHCEQKIATSILAKEYSVNTSTISTILSSKENILEHFEKNLCGTEKKRIKLSSFDDVDKAVLFWFEQVQKYSNVTVSGIEIQLQALKYATMLGHRGFKAMSKDVSPVADINQSIHSMIETFNDLYISNEFSCVMSNTQISVTSSIGKIVDYDSSNSENSETTKKTEVEYYNEHDLDDSCDSLQEENSDEAGLLRASETSENPLTHTCENFVLFDSGSVDPQRIIIFGTTKNLELLNSKSTWFIDGTFDISPDVFTQLFTFNIIKGGKNLPLVYAFLPNKEQPSYGRVFMFISKNVSNKPEFIVSDFEQAILNCVPILPFVPLMDTFYAFEFIKSQSLAELAPVIHYFEKNYIGFVDPEDENCSRVVPKFPPGYWNLRKRIQKGLPRSNNSLDTWHKSLSQDFGSHPNVNKLANYLKNEQHLTDVLIKNL</sequence>